<dbReference type="RefSeq" id="WP_386721974.1">
    <property type="nucleotide sequence ID" value="NZ_JBHRSZ010000006.1"/>
</dbReference>
<dbReference type="Gene3D" id="1.10.8.60">
    <property type="match status" value="1"/>
</dbReference>
<evidence type="ECO:0000259" key="11">
    <source>
        <dbReference type="Pfam" id="PF06144"/>
    </source>
</evidence>
<evidence type="ECO:0000313" key="14">
    <source>
        <dbReference type="Proteomes" id="UP001595476"/>
    </source>
</evidence>
<evidence type="ECO:0000256" key="2">
    <source>
        <dbReference type="ARBA" id="ARBA00017703"/>
    </source>
</evidence>
<dbReference type="Gene3D" id="1.20.272.10">
    <property type="match status" value="1"/>
</dbReference>
<dbReference type="Pfam" id="PF06144">
    <property type="entry name" value="DNA_pol3_delta"/>
    <property type="match status" value="1"/>
</dbReference>
<dbReference type="Pfam" id="PF14840">
    <property type="entry name" value="DNA_pol3_delt_C"/>
    <property type="match status" value="1"/>
</dbReference>
<keyword evidence="10" id="KW-0175">Coiled coil</keyword>
<dbReference type="EC" id="2.7.7.7" evidence="1 9"/>
<name>A0ABV7HHQ5_9GAMM</name>
<feature type="domain" description="DNA polymerase III subunit delta C-terminal" evidence="12">
    <location>
        <begin position="216"/>
        <end position="320"/>
    </location>
</feature>
<evidence type="ECO:0000256" key="9">
    <source>
        <dbReference type="NCBIfam" id="TIGR01128"/>
    </source>
</evidence>
<dbReference type="Proteomes" id="UP001595476">
    <property type="component" value="Unassembled WGS sequence"/>
</dbReference>
<comment type="catalytic activity">
    <reaction evidence="8">
        <text>DNA(n) + a 2'-deoxyribonucleoside 5'-triphosphate = DNA(n+1) + diphosphate</text>
        <dbReference type="Rhea" id="RHEA:22508"/>
        <dbReference type="Rhea" id="RHEA-COMP:17339"/>
        <dbReference type="Rhea" id="RHEA-COMP:17340"/>
        <dbReference type="ChEBI" id="CHEBI:33019"/>
        <dbReference type="ChEBI" id="CHEBI:61560"/>
        <dbReference type="ChEBI" id="CHEBI:173112"/>
        <dbReference type="EC" id="2.7.7.7"/>
    </reaction>
</comment>
<evidence type="ECO:0000259" key="12">
    <source>
        <dbReference type="Pfam" id="PF14840"/>
    </source>
</evidence>
<evidence type="ECO:0000256" key="4">
    <source>
        <dbReference type="ARBA" id="ARBA00022695"/>
    </source>
</evidence>
<feature type="domain" description="DNA polymerase III delta N-terminal" evidence="11">
    <location>
        <begin position="20"/>
        <end position="132"/>
    </location>
</feature>
<dbReference type="InterPro" id="IPR008921">
    <property type="entry name" value="DNA_pol3_clamp-load_cplx_C"/>
</dbReference>
<dbReference type="InterPro" id="IPR010372">
    <property type="entry name" value="DNA_pol3_delta_N"/>
</dbReference>
<dbReference type="EMBL" id="JBHRSZ010000006">
    <property type="protein sequence ID" value="MFC3152138.1"/>
    <property type="molecule type" value="Genomic_DNA"/>
</dbReference>
<dbReference type="GO" id="GO:0003887">
    <property type="term" value="F:DNA-directed DNA polymerase activity"/>
    <property type="evidence" value="ECO:0007669"/>
    <property type="project" value="UniProtKB-EC"/>
</dbReference>
<dbReference type="CDD" id="cd18138">
    <property type="entry name" value="HLD_clamp_pol_III_delta"/>
    <property type="match status" value="1"/>
</dbReference>
<dbReference type="InterPro" id="IPR005790">
    <property type="entry name" value="DNA_polIII_delta"/>
</dbReference>
<protein>
    <recommendedName>
        <fullName evidence="2 9">DNA polymerase III subunit delta</fullName>
        <ecNumber evidence="1 9">2.7.7.7</ecNumber>
    </recommendedName>
</protein>
<evidence type="ECO:0000256" key="3">
    <source>
        <dbReference type="ARBA" id="ARBA00022679"/>
    </source>
</evidence>
<evidence type="ECO:0000256" key="1">
    <source>
        <dbReference type="ARBA" id="ARBA00012417"/>
    </source>
</evidence>
<evidence type="ECO:0000256" key="8">
    <source>
        <dbReference type="ARBA" id="ARBA00049244"/>
    </source>
</evidence>
<dbReference type="InterPro" id="IPR027417">
    <property type="entry name" value="P-loop_NTPase"/>
</dbReference>
<dbReference type="PANTHER" id="PTHR34388:SF1">
    <property type="entry name" value="DNA POLYMERASE III SUBUNIT DELTA"/>
    <property type="match status" value="1"/>
</dbReference>
<evidence type="ECO:0000256" key="10">
    <source>
        <dbReference type="SAM" id="Coils"/>
    </source>
</evidence>
<dbReference type="NCBIfam" id="TIGR01128">
    <property type="entry name" value="holA"/>
    <property type="match status" value="1"/>
</dbReference>
<comment type="similarity">
    <text evidence="7">Belongs to the DNA polymerase HolA subunit family.</text>
</comment>
<keyword evidence="4 13" id="KW-0548">Nucleotidyltransferase</keyword>
<keyword evidence="14" id="KW-1185">Reference proteome</keyword>
<gene>
    <name evidence="13" type="primary">holA</name>
    <name evidence="13" type="ORF">ACFOEK_13950</name>
</gene>
<accession>A0ABV7HHQ5</accession>
<proteinExistence type="inferred from homology"/>
<evidence type="ECO:0000313" key="13">
    <source>
        <dbReference type="EMBL" id="MFC3152138.1"/>
    </source>
</evidence>
<reference evidence="14" key="1">
    <citation type="journal article" date="2019" name="Int. J. Syst. Evol. Microbiol.">
        <title>The Global Catalogue of Microorganisms (GCM) 10K type strain sequencing project: providing services to taxonomists for standard genome sequencing and annotation.</title>
        <authorList>
            <consortium name="The Broad Institute Genomics Platform"/>
            <consortium name="The Broad Institute Genome Sequencing Center for Infectious Disease"/>
            <person name="Wu L."/>
            <person name="Ma J."/>
        </authorList>
    </citation>
    <scope>NUCLEOTIDE SEQUENCE [LARGE SCALE GENOMIC DNA]</scope>
    <source>
        <strain evidence="14">KCTC 52438</strain>
    </source>
</reference>
<organism evidence="13 14">
    <name type="scientific">Litoribrevibacter euphylliae</name>
    <dbReference type="NCBI Taxonomy" id="1834034"/>
    <lineage>
        <taxon>Bacteria</taxon>
        <taxon>Pseudomonadati</taxon>
        <taxon>Pseudomonadota</taxon>
        <taxon>Gammaproteobacteria</taxon>
        <taxon>Oceanospirillales</taxon>
        <taxon>Oceanospirillaceae</taxon>
        <taxon>Litoribrevibacter</taxon>
    </lineage>
</organism>
<evidence type="ECO:0000256" key="7">
    <source>
        <dbReference type="ARBA" id="ARBA00034754"/>
    </source>
</evidence>
<keyword evidence="5" id="KW-0235">DNA replication</keyword>
<dbReference type="PANTHER" id="PTHR34388">
    <property type="entry name" value="DNA POLYMERASE III SUBUNIT DELTA"/>
    <property type="match status" value="1"/>
</dbReference>
<sequence length="341" mass="38137">MEVKAPQLPKQLSKGLHPIYLIHGDETLIVEEALDNIRAAAKKAGHSERIVFDVETGFSWSDFSAEAQALSLFSDKKVIELRLPNARITDKGKAIVEFCDSADGDTVVIIRAPKLDKNTQKQAWYKAVEKSGITTTIWPLKTREVEEWSASYARKQGKSIEYNALQLLLEKTEGNLLATKQELDKLSLAIDESQITLEALVNSIADSARYTIFDLSDNCLKGDLPAVSSIFNHLKAEGAELLSLSGMITKEIRTLNTLINYSQSSSIELAFQKAKVWKNKQGLYRTALQRLDKTKLENLLKAAHSLDMSVKGMSDEVPWQLFYEICLALAGNQQFRMRKTA</sequence>
<dbReference type="SUPFAM" id="SSF52540">
    <property type="entry name" value="P-loop containing nucleoside triphosphate hydrolases"/>
    <property type="match status" value="1"/>
</dbReference>
<dbReference type="InterPro" id="IPR032780">
    <property type="entry name" value="DNA_pol3_delt_C"/>
</dbReference>
<dbReference type="SUPFAM" id="SSF48019">
    <property type="entry name" value="post-AAA+ oligomerization domain-like"/>
    <property type="match status" value="1"/>
</dbReference>
<keyword evidence="6" id="KW-0239">DNA-directed DNA polymerase</keyword>
<dbReference type="Gene3D" id="3.40.50.300">
    <property type="entry name" value="P-loop containing nucleotide triphosphate hydrolases"/>
    <property type="match status" value="1"/>
</dbReference>
<comment type="caution">
    <text evidence="13">The sequence shown here is derived from an EMBL/GenBank/DDBJ whole genome shotgun (WGS) entry which is preliminary data.</text>
</comment>
<keyword evidence="3 13" id="KW-0808">Transferase</keyword>
<feature type="coiled-coil region" evidence="10">
    <location>
        <begin position="162"/>
        <end position="189"/>
    </location>
</feature>
<evidence type="ECO:0000256" key="6">
    <source>
        <dbReference type="ARBA" id="ARBA00022932"/>
    </source>
</evidence>
<evidence type="ECO:0000256" key="5">
    <source>
        <dbReference type="ARBA" id="ARBA00022705"/>
    </source>
</evidence>